<sequence length="380" mass="41711">MKNKHICRSLLMGGLALLLGACNNESENDLLAEKVYFESSEYQVTMKEEKDVMDVNITSRLSNLLSSDVNVSYEVAEESLVKEYNAKHGTGYLPFNAQNAKIKTPQAVIEAGATHARPVVLTLSGLNSLEAGKSYILPVRVKSSSVPTVAGEDIEYVILAKPILINKVGTFTNHYISVKFPAGTFFKSFTYEALVYSTGWGSNNTIMGCEGIMILRVGDEGGGISRGILQIAGNQHYESPDKLPANKWCHVAITYDQPSGKTVLYLNGTKWAESTWNIAGFDPNKDVGFNIGKLAGFPWGERPFRGYMSELRVWSVARTDKQIKQFMLGVDPKSDGLELYYKLDGSEKVEGDIIKDAAKNLDGKTNGINIATLNEPISIK</sequence>
<dbReference type="PROSITE" id="PS51257">
    <property type="entry name" value="PROKAR_LIPOPROTEIN"/>
    <property type="match status" value="1"/>
</dbReference>
<accession>A0A098YTP5</accession>
<proteinExistence type="predicted"/>
<feature type="domain" description="BT-3987-like N-terminal" evidence="1">
    <location>
        <begin position="34"/>
        <end position="146"/>
    </location>
</feature>
<dbReference type="OrthoDB" id="1037816at2"/>
<protein>
    <recommendedName>
        <fullName evidence="1">BT-3987-like N-terminal domain-containing protein</fullName>
    </recommendedName>
</protein>
<name>A0A098YTP5_9BACT</name>
<dbReference type="Gene3D" id="2.60.40.1740">
    <property type="entry name" value="hypothetical protein (bacova_03559)"/>
    <property type="match status" value="1"/>
</dbReference>
<dbReference type="InterPro" id="IPR013320">
    <property type="entry name" value="ConA-like_dom_sf"/>
</dbReference>
<reference evidence="2 3" key="1">
    <citation type="submission" date="2014-07" db="EMBL/GenBank/DDBJ databases">
        <authorList>
            <person name="McCorrison J."/>
            <person name="Sanka R."/>
            <person name="Torralba M."/>
            <person name="Gillis M."/>
            <person name="Haft D.H."/>
            <person name="Methe B."/>
            <person name="Sutton G."/>
            <person name="Nelson K.E."/>
        </authorList>
    </citation>
    <scope>NUCLEOTIDE SEQUENCE [LARGE SCALE GENOMIC DNA]</scope>
    <source>
        <strain evidence="2 3">S9-PR14</strain>
    </source>
</reference>
<evidence type="ECO:0000259" key="1">
    <source>
        <dbReference type="Pfam" id="PF08522"/>
    </source>
</evidence>
<dbReference type="RefSeq" id="WP_036925862.1">
    <property type="nucleotide sequence ID" value="NZ_JRPQ01000015.1"/>
</dbReference>
<dbReference type="Pfam" id="PF13385">
    <property type="entry name" value="Laminin_G_3"/>
    <property type="match status" value="1"/>
</dbReference>
<evidence type="ECO:0000313" key="2">
    <source>
        <dbReference type="EMBL" id="KGI23065.1"/>
    </source>
</evidence>
<dbReference type="EMBL" id="JRPQ01000015">
    <property type="protein sequence ID" value="KGI23065.1"/>
    <property type="molecule type" value="Genomic_DNA"/>
</dbReference>
<dbReference type="SUPFAM" id="SSF49899">
    <property type="entry name" value="Concanavalin A-like lectins/glucanases"/>
    <property type="match status" value="1"/>
</dbReference>
<dbReference type="GO" id="GO:0004553">
    <property type="term" value="F:hydrolase activity, hydrolyzing O-glycosyl compounds"/>
    <property type="evidence" value="ECO:0007669"/>
    <property type="project" value="UniProtKB-ARBA"/>
</dbReference>
<dbReference type="Gene3D" id="2.60.120.200">
    <property type="match status" value="1"/>
</dbReference>
<dbReference type="Pfam" id="PF08522">
    <property type="entry name" value="BT_3987-like_N"/>
    <property type="match status" value="1"/>
</dbReference>
<dbReference type="Proteomes" id="UP000029723">
    <property type="component" value="Unassembled WGS sequence"/>
</dbReference>
<organism evidence="2 3">
    <name type="scientific">Hoylesella timonensis S9-PR14</name>
    <dbReference type="NCBI Taxonomy" id="1401062"/>
    <lineage>
        <taxon>Bacteria</taxon>
        <taxon>Pseudomonadati</taxon>
        <taxon>Bacteroidota</taxon>
        <taxon>Bacteroidia</taxon>
        <taxon>Bacteroidales</taxon>
        <taxon>Prevotellaceae</taxon>
        <taxon>Hoylesella</taxon>
    </lineage>
</organism>
<dbReference type="GO" id="GO:0005975">
    <property type="term" value="P:carbohydrate metabolic process"/>
    <property type="evidence" value="ECO:0007669"/>
    <property type="project" value="UniProtKB-ARBA"/>
</dbReference>
<gene>
    <name evidence="2" type="ORF">HMPREF9304_00875</name>
</gene>
<dbReference type="InterPro" id="IPR013728">
    <property type="entry name" value="BT_3987-like_N"/>
</dbReference>
<comment type="caution">
    <text evidence="2">The sequence shown here is derived from an EMBL/GenBank/DDBJ whole genome shotgun (WGS) entry which is preliminary data.</text>
</comment>
<dbReference type="AlphaFoldDB" id="A0A098YTP5"/>
<evidence type="ECO:0000313" key="3">
    <source>
        <dbReference type="Proteomes" id="UP000029723"/>
    </source>
</evidence>